<name>A0ABR4C1E8_9HELO</name>
<dbReference type="Pfam" id="PF25312">
    <property type="entry name" value="Allergen_Asp_f_4"/>
    <property type="match status" value="1"/>
</dbReference>
<dbReference type="EMBL" id="JAZHXI010000015">
    <property type="protein sequence ID" value="KAL2063520.1"/>
    <property type="molecule type" value="Genomic_DNA"/>
</dbReference>
<evidence type="ECO:0008006" key="4">
    <source>
        <dbReference type="Google" id="ProtNLM"/>
    </source>
</evidence>
<keyword evidence="1" id="KW-0732">Signal</keyword>
<feature type="chain" id="PRO_5045483628" description="Allergen Asp f 4" evidence="1">
    <location>
        <begin position="21"/>
        <end position="320"/>
    </location>
</feature>
<dbReference type="Proteomes" id="UP001595075">
    <property type="component" value="Unassembled WGS sequence"/>
</dbReference>
<evidence type="ECO:0000313" key="2">
    <source>
        <dbReference type="EMBL" id="KAL2063520.1"/>
    </source>
</evidence>
<feature type="signal peptide" evidence="1">
    <location>
        <begin position="1"/>
        <end position="20"/>
    </location>
</feature>
<comment type="caution">
    <text evidence="2">The sequence shown here is derived from an EMBL/GenBank/DDBJ whole genome shotgun (WGS) entry which is preliminary data.</text>
</comment>
<evidence type="ECO:0000313" key="3">
    <source>
        <dbReference type="Proteomes" id="UP001595075"/>
    </source>
</evidence>
<sequence length="320" mass="33699">MRCSTVSAIMMAALIGEAVAGPVHTHLHRRVHQKKDVDYSNIDWKNIGVDWEAAYAAGQATKTVPAPVVAPTPAAAAFKEAPAAKASAPASSSAADVVSASSIVSDITDDIHALWKGLTGVSNNLKSFGGSTAASGAMGDHFRGNFGAPYGSNIIKVSSTSGYDFTNTFINTSKKPMTINIWNKVGPDLQDLSGSALAPKKTTLTFVLAPGKSQIVAFQDNTQAAWAQACDDFTASGAYATVWGEVQYRKEGSGFDYSAILSKGANNYDMTITSEENDCVSSQKENFWLAEYKPIGNSDGSCFVPDSTMHLTTKMGGVIS</sequence>
<evidence type="ECO:0000256" key="1">
    <source>
        <dbReference type="SAM" id="SignalP"/>
    </source>
</evidence>
<gene>
    <name evidence="2" type="ORF">VTL71DRAFT_5325</name>
</gene>
<dbReference type="InterPro" id="IPR038903">
    <property type="entry name" value="Allergen_Asp_f_4"/>
</dbReference>
<reference evidence="2 3" key="1">
    <citation type="journal article" date="2024" name="Commun. Biol.">
        <title>Comparative genomic analysis of thermophilic fungi reveals convergent evolutionary adaptations and gene losses.</title>
        <authorList>
            <person name="Steindorff A.S."/>
            <person name="Aguilar-Pontes M.V."/>
            <person name="Robinson A.J."/>
            <person name="Andreopoulos B."/>
            <person name="LaButti K."/>
            <person name="Kuo A."/>
            <person name="Mondo S."/>
            <person name="Riley R."/>
            <person name="Otillar R."/>
            <person name="Haridas S."/>
            <person name="Lipzen A."/>
            <person name="Grimwood J."/>
            <person name="Schmutz J."/>
            <person name="Clum A."/>
            <person name="Reid I.D."/>
            <person name="Moisan M.C."/>
            <person name="Butler G."/>
            <person name="Nguyen T.T.M."/>
            <person name="Dewar K."/>
            <person name="Conant G."/>
            <person name="Drula E."/>
            <person name="Henrissat B."/>
            <person name="Hansel C."/>
            <person name="Singer S."/>
            <person name="Hutchinson M.I."/>
            <person name="de Vries R.P."/>
            <person name="Natvig D.O."/>
            <person name="Powell A.J."/>
            <person name="Tsang A."/>
            <person name="Grigoriev I.V."/>
        </authorList>
    </citation>
    <scope>NUCLEOTIDE SEQUENCE [LARGE SCALE GENOMIC DNA]</scope>
    <source>
        <strain evidence="2 3">CBS 494.80</strain>
    </source>
</reference>
<dbReference type="PANTHER" id="PTHR42039:SF1">
    <property type="entry name" value="PUTATIVE (AFU_ORTHOLOGUE AFUA_3G02940)-RELATED"/>
    <property type="match status" value="1"/>
</dbReference>
<keyword evidence="3" id="KW-1185">Reference proteome</keyword>
<organism evidence="2 3">
    <name type="scientific">Oculimacula yallundae</name>
    <dbReference type="NCBI Taxonomy" id="86028"/>
    <lineage>
        <taxon>Eukaryota</taxon>
        <taxon>Fungi</taxon>
        <taxon>Dikarya</taxon>
        <taxon>Ascomycota</taxon>
        <taxon>Pezizomycotina</taxon>
        <taxon>Leotiomycetes</taxon>
        <taxon>Helotiales</taxon>
        <taxon>Ploettnerulaceae</taxon>
        <taxon>Oculimacula</taxon>
    </lineage>
</organism>
<accession>A0ABR4C1E8</accession>
<protein>
    <recommendedName>
        <fullName evidence="4">Allergen Asp f 4</fullName>
    </recommendedName>
</protein>
<proteinExistence type="predicted"/>
<dbReference type="PANTHER" id="PTHR42039">
    <property type="entry name" value="PUTATIVE (AFU_ORTHOLOGUE AFUA_3G02940)-RELATED"/>
    <property type="match status" value="1"/>
</dbReference>